<feature type="region of interest" description="Disordered" evidence="1">
    <location>
        <begin position="248"/>
        <end position="275"/>
    </location>
</feature>
<proteinExistence type="predicted"/>
<name>A0A6J5NDD7_9CAUD</name>
<dbReference type="EMBL" id="LR798328">
    <property type="protein sequence ID" value="CAB5224382.1"/>
    <property type="molecule type" value="Genomic_DNA"/>
</dbReference>
<sequence length="309" mass="34664">MNDELQFKVGEDESPATVSIGEDGAAEVLDKPQAPYVETTSAPAQTGSELEQYSEGVKKRIDKLTARLRETQRREQAALDYAKSVQARATQLEQQYMTVDSERLGEASGRVQTQVVALKQIIRKAREEGDIDTETEAQQRLTSLTMEQGQIAAAAQQREQQQQQWNYQQQVAAQQAAQQPQQQVRQEVDPRVEEWAEKNPWYGRDTAMTHAAWGIHRQLIQVEGFDASTEEYYDALDSRLRQTFPQKLGGGQQQAQTNRSARSVQTVAPASRSSGINNARRTVKLTPSQVAIAKKLGVPLEEYAKYVKD</sequence>
<evidence type="ECO:0000313" key="3">
    <source>
        <dbReference type="EMBL" id="CAB5224382.1"/>
    </source>
</evidence>
<evidence type="ECO:0000313" key="2">
    <source>
        <dbReference type="EMBL" id="CAB4155018.1"/>
    </source>
</evidence>
<organism evidence="2">
    <name type="scientific">uncultured Caudovirales phage</name>
    <dbReference type="NCBI Taxonomy" id="2100421"/>
    <lineage>
        <taxon>Viruses</taxon>
        <taxon>Duplodnaviria</taxon>
        <taxon>Heunggongvirae</taxon>
        <taxon>Uroviricota</taxon>
        <taxon>Caudoviricetes</taxon>
        <taxon>Peduoviridae</taxon>
        <taxon>Maltschvirus</taxon>
        <taxon>Maltschvirus maltsch</taxon>
    </lineage>
</organism>
<gene>
    <name evidence="2" type="ORF">UFOVP652_61</name>
    <name evidence="3" type="ORF">UFOVP734_63</name>
</gene>
<accession>A0A6J5NDD7</accession>
<feature type="compositionally biased region" description="Polar residues" evidence="1">
    <location>
        <begin position="253"/>
        <end position="275"/>
    </location>
</feature>
<protein>
    <submittedName>
        <fullName evidence="2">Uncharacterized protein</fullName>
    </submittedName>
</protein>
<evidence type="ECO:0000256" key="1">
    <source>
        <dbReference type="SAM" id="MobiDB-lite"/>
    </source>
</evidence>
<reference evidence="2" key="1">
    <citation type="submission" date="2020-04" db="EMBL/GenBank/DDBJ databases">
        <authorList>
            <person name="Chiriac C."/>
            <person name="Salcher M."/>
            <person name="Ghai R."/>
            <person name="Kavagutti S V."/>
        </authorList>
    </citation>
    <scope>NUCLEOTIDE SEQUENCE</scope>
</reference>
<dbReference type="EMBL" id="LR796617">
    <property type="protein sequence ID" value="CAB4155018.1"/>
    <property type="molecule type" value="Genomic_DNA"/>
</dbReference>